<dbReference type="Proteomes" id="UP000632828">
    <property type="component" value="Unassembled WGS sequence"/>
</dbReference>
<reference evidence="3" key="1">
    <citation type="submission" date="2020-09" db="EMBL/GenBank/DDBJ databases">
        <title>Pelobacter alkaliphilus sp. nov., a novel anaerobic arsenate-reducing bacterium from terrestrial mud volcano.</title>
        <authorList>
            <person name="Khomyakova M.A."/>
            <person name="Merkel A.Y."/>
            <person name="Slobodkin A.I."/>
        </authorList>
    </citation>
    <scope>NUCLEOTIDE SEQUENCE</scope>
    <source>
        <strain evidence="3">M08fum</strain>
    </source>
</reference>
<dbReference type="AlphaFoldDB" id="A0A8J6QZ94"/>
<evidence type="ECO:0000313" key="4">
    <source>
        <dbReference type="Proteomes" id="UP000632828"/>
    </source>
</evidence>
<accession>A0A8J6QZ94</accession>
<gene>
    <name evidence="3" type="ORF">ICT70_10610</name>
</gene>
<proteinExistence type="predicted"/>
<dbReference type="EMBL" id="JACWUN010000011">
    <property type="protein sequence ID" value="MBD1401127.1"/>
    <property type="molecule type" value="Genomic_DNA"/>
</dbReference>
<dbReference type="RefSeq" id="WP_191156387.1">
    <property type="nucleotide sequence ID" value="NZ_JACWUN010000011.1"/>
</dbReference>
<sequence length="183" mass="21720">MDDRRTIAQELDAMQQQLKELEIRYEQYFAGIERREPVADRKVLARKVRHFTNRHIVWTDLQFRYQGLASRFMSYCQYWDRILRLMDEGKYHRHLTKRQRSPAATKQSDDAPVSPGEAERLHQQMLQARKNCGLAGDGPTPEKIASFLDTQREQIRSRYGDKPVEFSVDIHEGKPRIRVRFKS</sequence>
<name>A0A8J6QZ94_9BACT</name>
<organism evidence="3 4">
    <name type="scientific">Pelovirga terrestris</name>
    <dbReference type="NCBI Taxonomy" id="2771352"/>
    <lineage>
        <taxon>Bacteria</taxon>
        <taxon>Pseudomonadati</taxon>
        <taxon>Thermodesulfobacteriota</taxon>
        <taxon>Desulfuromonadia</taxon>
        <taxon>Geobacterales</taxon>
        <taxon>Geobacteraceae</taxon>
        <taxon>Pelovirga</taxon>
    </lineage>
</organism>
<dbReference type="NCBIfam" id="NF041621">
    <property type="entry name" value="MXAN_5187_C_dom"/>
    <property type="match status" value="1"/>
</dbReference>
<evidence type="ECO:0000256" key="1">
    <source>
        <dbReference type="SAM" id="Coils"/>
    </source>
</evidence>
<comment type="caution">
    <text evidence="3">The sequence shown here is derived from an EMBL/GenBank/DDBJ whole genome shotgun (WGS) entry which is preliminary data.</text>
</comment>
<feature type="coiled-coil region" evidence="1">
    <location>
        <begin position="4"/>
        <end position="31"/>
    </location>
</feature>
<keyword evidence="4" id="KW-1185">Reference proteome</keyword>
<feature type="region of interest" description="Disordered" evidence="2">
    <location>
        <begin position="95"/>
        <end position="118"/>
    </location>
</feature>
<keyword evidence="1" id="KW-0175">Coiled coil</keyword>
<protein>
    <submittedName>
        <fullName evidence="3">Uncharacterized protein</fullName>
    </submittedName>
</protein>
<evidence type="ECO:0000313" key="3">
    <source>
        <dbReference type="EMBL" id="MBD1401127.1"/>
    </source>
</evidence>
<evidence type="ECO:0000256" key="2">
    <source>
        <dbReference type="SAM" id="MobiDB-lite"/>
    </source>
</evidence>